<dbReference type="SMART" id="SM00862">
    <property type="entry name" value="Trans_reg_C"/>
    <property type="match status" value="1"/>
</dbReference>
<dbReference type="InterPro" id="IPR011006">
    <property type="entry name" value="CheY-like_superfamily"/>
</dbReference>
<sequence>MRLLIVEDDPKIARLLQILFESHGYEVRIARDGEEGWQLFHLFDPVVVVLDLMLPGMDGFEVLEKIRSIDEEVGVVVLTARGEVENKIKGLKKGADDYVPKPFHLDELLARVESVARRVRKKDIFHIGDVMFVPKMRKLSFPDGKEVSLSDREVAILELFCEKKGSVVSREELLEKVWGDTYNISRNVVDVYVKYLRDKLGESAKFLKTVRGAGYVLDT</sequence>
<evidence type="ECO:0000256" key="1">
    <source>
        <dbReference type="ARBA" id="ARBA00022553"/>
    </source>
</evidence>
<evidence type="ECO:0000259" key="9">
    <source>
        <dbReference type="PROSITE" id="PS51755"/>
    </source>
</evidence>
<dbReference type="Proteomes" id="UP000077469">
    <property type="component" value="Chromosome"/>
</dbReference>
<keyword evidence="3" id="KW-0805">Transcription regulation</keyword>
<evidence type="ECO:0000256" key="3">
    <source>
        <dbReference type="ARBA" id="ARBA00023015"/>
    </source>
</evidence>
<evidence type="ECO:0000313" key="10">
    <source>
        <dbReference type="EMBL" id="AJC73181.1"/>
    </source>
</evidence>
<dbReference type="GO" id="GO:0006355">
    <property type="term" value="P:regulation of DNA-templated transcription"/>
    <property type="evidence" value="ECO:0007669"/>
    <property type="project" value="InterPro"/>
</dbReference>
<dbReference type="SUPFAM" id="SSF52172">
    <property type="entry name" value="CheY-like"/>
    <property type="match status" value="1"/>
</dbReference>
<keyword evidence="11" id="KW-1185">Reference proteome</keyword>
<dbReference type="STRING" id="1123384.AJ81_02025"/>
<dbReference type="KEGG" id="phy:AJ81_02025"/>
<keyword evidence="1 6" id="KW-0597">Phosphoprotein</keyword>
<dbReference type="InterPro" id="IPR001867">
    <property type="entry name" value="OmpR/PhoB-type_DNA-bd"/>
</dbReference>
<evidence type="ECO:0000256" key="7">
    <source>
        <dbReference type="PROSITE-ProRule" id="PRU01091"/>
    </source>
</evidence>
<dbReference type="PROSITE" id="PS50110">
    <property type="entry name" value="RESPONSE_REGULATORY"/>
    <property type="match status" value="1"/>
</dbReference>
<feature type="DNA-binding region" description="OmpR/PhoB-type" evidence="7">
    <location>
        <begin position="122"/>
        <end position="219"/>
    </location>
</feature>
<dbReference type="InterPro" id="IPR001789">
    <property type="entry name" value="Sig_transdc_resp-reg_receiver"/>
</dbReference>
<organism evidence="10 11">
    <name type="scientific">Pseudothermotoga hypogea DSM 11164 = NBRC 106472</name>
    <dbReference type="NCBI Taxonomy" id="1123384"/>
    <lineage>
        <taxon>Bacteria</taxon>
        <taxon>Thermotogati</taxon>
        <taxon>Thermotogota</taxon>
        <taxon>Thermotogae</taxon>
        <taxon>Thermotogales</taxon>
        <taxon>Thermotogaceae</taxon>
        <taxon>Pseudothermotoga</taxon>
    </lineage>
</organism>
<evidence type="ECO:0000256" key="4">
    <source>
        <dbReference type="ARBA" id="ARBA00023125"/>
    </source>
</evidence>
<dbReference type="Gene3D" id="1.10.10.10">
    <property type="entry name" value="Winged helix-like DNA-binding domain superfamily/Winged helix DNA-binding domain"/>
    <property type="match status" value="1"/>
</dbReference>
<feature type="modified residue" description="4-aspartylphosphate" evidence="6">
    <location>
        <position position="51"/>
    </location>
</feature>
<proteinExistence type="predicted"/>
<dbReference type="Gene3D" id="6.10.250.690">
    <property type="match status" value="1"/>
</dbReference>
<keyword evidence="4 7" id="KW-0238">DNA-binding</keyword>
<dbReference type="Pfam" id="PF00072">
    <property type="entry name" value="Response_reg"/>
    <property type="match status" value="1"/>
</dbReference>
<dbReference type="SMART" id="SM00448">
    <property type="entry name" value="REC"/>
    <property type="match status" value="1"/>
</dbReference>
<dbReference type="AlphaFoldDB" id="A0A0X1KPL7"/>
<dbReference type="EMBL" id="CP007141">
    <property type="protein sequence ID" value="AJC73181.1"/>
    <property type="molecule type" value="Genomic_DNA"/>
</dbReference>
<dbReference type="CDD" id="cd00383">
    <property type="entry name" value="trans_reg_C"/>
    <property type="match status" value="1"/>
</dbReference>
<keyword evidence="5" id="KW-0804">Transcription</keyword>
<dbReference type="InterPro" id="IPR036388">
    <property type="entry name" value="WH-like_DNA-bd_sf"/>
</dbReference>
<dbReference type="PANTHER" id="PTHR48111:SF1">
    <property type="entry name" value="TWO-COMPONENT RESPONSE REGULATOR ORR33"/>
    <property type="match status" value="1"/>
</dbReference>
<protein>
    <submittedName>
        <fullName evidence="10">Response regulator ArlR</fullName>
    </submittedName>
</protein>
<dbReference type="PATRIC" id="fig|1123384.7.peg.401"/>
<gene>
    <name evidence="10" type="ORF">AJ81_02025</name>
</gene>
<dbReference type="PaxDb" id="1123384-AJ81_02025"/>
<dbReference type="InterPro" id="IPR016032">
    <property type="entry name" value="Sig_transdc_resp-reg_C-effctor"/>
</dbReference>
<evidence type="ECO:0000313" key="11">
    <source>
        <dbReference type="Proteomes" id="UP000077469"/>
    </source>
</evidence>
<dbReference type="GO" id="GO:0000156">
    <property type="term" value="F:phosphorelay response regulator activity"/>
    <property type="evidence" value="ECO:0007669"/>
    <property type="project" value="TreeGrafter"/>
</dbReference>
<accession>A0A0X1KPL7</accession>
<dbReference type="InterPro" id="IPR039420">
    <property type="entry name" value="WalR-like"/>
</dbReference>
<dbReference type="Pfam" id="PF00486">
    <property type="entry name" value="Trans_reg_C"/>
    <property type="match status" value="1"/>
</dbReference>
<dbReference type="GO" id="GO:0005829">
    <property type="term" value="C:cytosol"/>
    <property type="evidence" value="ECO:0007669"/>
    <property type="project" value="TreeGrafter"/>
</dbReference>
<dbReference type="PANTHER" id="PTHR48111">
    <property type="entry name" value="REGULATOR OF RPOS"/>
    <property type="match status" value="1"/>
</dbReference>
<evidence type="ECO:0000259" key="8">
    <source>
        <dbReference type="PROSITE" id="PS50110"/>
    </source>
</evidence>
<dbReference type="GO" id="GO:0032993">
    <property type="term" value="C:protein-DNA complex"/>
    <property type="evidence" value="ECO:0007669"/>
    <property type="project" value="TreeGrafter"/>
</dbReference>
<dbReference type="CDD" id="cd17574">
    <property type="entry name" value="REC_OmpR"/>
    <property type="match status" value="1"/>
</dbReference>
<evidence type="ECO:0000256" key="5">
    <source>
        <dbReference type="ARBA" id="ARBA00023163"/>
    </source>
</evidence>
<reference evidence="10 11" key="1">
    <citation type="submission" date="2014-01" db="EMBL/GenBank/DDBJ databases">
        <title>Genome sequencing of Thermotog hypogea.</title>
        <authorList>
            <person name="Zhang X."/>
            <person name="Alvare G."/>
            <person name="Fristensky B."/>
            <person name="Chen L."/>
            <person name="Suen T."/>
            <person name="Chen Q."/>
            <person name="Ma K."/>
        </authorList>
    </citation>
    <scope>NUCLEOTIDE SEQUENCE [LARGE SCALE GENOMIC DNA]</scope>
    <source>
        <strain evidence="10 11">DSM 11164</strain>
    </source>
</reference>
<dbReference type="SUPFAM" id="SSF46894">
    <property type="entry name" value="C-terminal effector domain of the bipartite response regulators"/>
    <property type="match status" value="1"/>
</dbReference>
<dbReference type="GO" id="GO:0000976">
    <property type="term" value="F:transcription cis-regulatory region binding"/>
    <property type="evidence" value="ECO:0007669"/>
    <property type="project" value="TreeGrafter"/>
</dbReference>
<dbReference type="Gene3D" id="3.40.50.2300">
    <property type="match status" value="1"/>
</dbReference>
<name>A0A0X1KPL7_9THEM</name>
<keyword evidence="2" id="KW-0902">Two-component regulatory system</keyword>
<feature type="domain" description="OmpR/PhoB-type" evidence="9">
    <location>
        <begin position="122"/>
        <end position="219"/>
    </location>
</feature>
<evidence type="ECO:0000256" key="2">
    <source>
        <dbReference type="ARBA" id="ARBA00023012"/>
    </source>
</evidence>
<feature type="domain" description="Response regulatory" evidence="8">
    <location>
        <begin position="2"/>
        <end position="116"/>
    </location>
</feature>
<evidence type="ECO:0000256" key="6">
    <source>
        <dbReference type="PROSITE-ProRule" id="PRU00169"/>
    </source>
</evidence>
<dbReference type="PROSITE" id="PS51755">
    <property type="entry name" value="OMPR_PHOB"/>
    <property type="match status" value="1"/>
</dbReference>